<dbReference type="Pfam" id="PF07980">
    <property type="entry name" value="SusD_RagB"/>
    <property type="match status" value="1"/>
</dbReference>
<dbReference type="Pfam" id="PF14322">
    <property type="entry name" value="SusD-like_3"/>
    <property type="match status" value="1"/>
</dbReference>
<reference evidence="8 9" key="1">
    <citation type="submission" date="2014-07" db="EMBL/GenBank/DDBJ databases">
        <authorList>
            <person name="McCorrison J."/>
            <person name="Sanka R."/>
            <person name="Torralba M."/>
            <person name="Gillis M."/>
            <person name="Haft D.H."/>
            <person name="Methe B."/>
            <person name="Sutton G."/>
            <person name="Nelson K.E."/>
        </authorList>
    </citation>
    <scope>NUCLEOTIDE SEQUENCE [LARGE SCALE GENOMIC DNA]</scope>
    <source>
        <strain evidence="8 9">S9-PR14</strain>
    </source>
</reference>
<dbReference type="RefSeq" id="WP_036926790.1">
    <property type="nucleotide sequence ID" value="NZ_JRPQ01000071.1"/>
</dbReference>
<proteinExistence type="inferred from homology"/>
<comment type="caution">
    <text evidence="8">The sequence shown here is derived from an EMBL/GenBank/DDBJ whole genome shotgun (WGS) entry which is preliminary data.</text>
</comment>
<gene>
    <name evidence="8" type="ORF">HMPREF9304_04525</name>
</gene>
<evidence type="ECO:0000259" key="6">
    <source>
        <dbReference type="Pfam" id="PF07980"/>
    </source>
</evidence>
<evidence type="ECO:0000313" key="9">
    <source>
        <dbReference type="Proteomes" id="UP000029723"/>
    </source>
</evidence>
<dbReference type="OrthoDB" id="1109873at2"/>
<keyword evidence="5" id="KW-0998">Cell outer membrane</keyword>
<dbReference type="InterPro" id="IPR011990">
    <property type="entry name" value="TPR-like_helical_dom_sf"/>
</dbReference>
<organism evidence="8 9">
    <name type="scientific">Hoylesella timonensis S9-PR14</name>
    <dbReference type="NCBI Taxonomy" id="1401062"/>
    <lineage>
        <taxon>Bacteria</taxon>
        <taxon>Pseudomonadati</taxon>
        <taxon>Bacteroidota</taxon>
        <taxon>Bacteroidia</taxon>
        <taxon>Bacteroidales</taxon>
        <taxon>Prevotellaceae</taxon>
        <taxon>Hoylesella</taxon>
    </lineage>
</organism>
<evidence type="ECO:0000256" key="4">
    <source>
        <dbReference type="ARBA" id="ARBA00023136"/>
    </source>
</evidence>
<sequence length="587" mass="67390">MNRISKYILTGFASLSLTFVTTGCDDLFNDAPVDKLAEPSIWASPNLLDEYSLVWYHNLSNGFSTMMSTSWFLRYMSKPYTGWFTDQITYSRTEWSRTIFAEEVAGEEEAINTAGLNEWGKDYEMIQHINRLLANANEIADGAHKNRVLGEAHFFRGWYYYQLLRRFGAPMLIQELYDPLNDQRKFPRSSYEEMVAYIASEADKAANLLAVRNEPENVGRVTKGAAIMLKAKAYFWVGSPAFQNKGKTIYGFKSDRSKEMMQKAVNAYEELMRLGCYSLVPVTGNTESEIAESYNSIFRLHNSSESIYEIQHSADGIVDDFGHRLDEDAASPFFAGTSCAYVPTQNHVDEYGMRDGKTYDAQHPYANRDYRFYANITYDGSTYNKHEFEIHYAVDKGKEVPGADLTKYGTSRNAAVTRTGYYMRKFLDPKTELFGDSKYGSKQHYIIWRYAEALLDYAEAQFRVGNAAKALEAVNEVRQRVHMDALPSITLEQILHERRVELAFEESIYWDYLRLGTAFDKLNGSTNPLQGMKIVKLADGTTTYTVSDLKSQAAERVFRANQYYYPIPWSEVRYHGIEQNEGWHEIK</sequence>
<dbReference type="InterPro" id="IPR033985">
    <property type="entry name" value="SusD-like_N"/>
</dbReference>
<keyword evidence="4" id="KW-0472">Membrane</keyword>
<name>A0A098YT23_9BACT</name>
<evidence type="ECO:0000259" key="7">
    <source>
        <dbReference type="Pfam" id="PF14322"/>
    </source>
</evidence>
<comment type="similarity">
    <text evidence="2">Belongs to the SusD family.</text>
</comment>
<evidence type="ECO:0000256" key="5">
    <source>
        <dbReference type="ARBA" id="ARBA00023237"/>
    </source>
</evidence>
<evidence type="ECO:0000256" key="3">
    <source>
        <dbReference type="ARBA" id="ARBA00022729"/>
    </source>
</evidence>
<evidence type="ECO:0000256" key="1">
    <source>
        <dbReference type="ARBA" id="ARBA00004442"/>
    </source>
</evidence>
<accession>A0A098YT23</accession>
<keyword evidence="3" id="KW-0732">Signal</keyword>
<evidence type="ECO:0000313" key="8">
    <source>
        <dbReference type="EMBL" id="KGI22452.1"/>
    </source>
</evidence>
<comment type="subcellular location">
    <subcellularLocation>
        <location evidence="1">Cell outer membrane</location>
    </subcellularLocation>
</comment>
<feature type="domain" description="RagB/SusD" evidence="6">
    <location>
        <begin position="335"/>
        <end position="583"/>
    </location>
</feature>
<dbReference type="PROSITE" id="PS51257">
    <property type="entry name" value="PROKAR_LIPOPROTEIN"/>
    <property type="match status" value="1"/>
</dbReference>
<dbReference type="InterPro" id="IPR012944">
    <property type="entry name" value="SusD_RagB_dom"/>
</dbReference>
<dbReference type="GO" id="GO:0009279">
    <property type="term" value="C:cell outer membrane"/>
    <property type="evidence" value="ECO:0007669"/>
    <property type="project" value="UniProtKB-SubCell"/>
</dbReference>
<dbReference type="Proteomes" id="UP000029723">
    <property type="component" value="Unassembled WGS sequence"/>
</dbReference>
<dbReference type="AlphaFoldDB" id="A0A098YT23"/>
<feature type="domain" description="SusD-like N-terminal" evidence="7">
    <location>
        <begin position="81"/>
        <end position="234"/>
    </location>
</feature>
<evidence type="ECO:0000256" key="2">
    <source>
        <dbReference type="ARBA" id="ARBA00006275"/>
    </source>
</evidence>
<dbReference type="SUPFAM" id="SSF48452">
    <property type="entry name" value="TPR-like"/>
    <property type="match status" value="1"/>
</dbReference>
<protein>
    <submittedName>
        <fullName evidence="8">Membrane protein</fullName>
    </submittedName>
</protein>
<dbReference type="Gene3D" id="1.25.40.390">
    <property type="match status" value="1"/>
</dbReference>
<dbReference type="EMBL" id="JRPQ01000071">
    <property type="protein sequence ID" value="KGI22452.1"/>
    <property type="molecule type" value="Genomic_DNA"/>
</dbReference>